<dbReference type="Pfam" id="PF06101">
    <property type="entry name" value="Vps62"/>
    <property type="match status" value="1"/>
</dbReference>
<evidence type="ECO:0000313" key="2">
    <source>
        <dbReference type="EMBL" id="QJP93342.1"/>
    </source>
</evidence>
<dbReference type="InterPro" id="IPR009291">
    <property type="entry name" value="Vps62"/>
</dbReference>
<evidence type="ECO:0008006" key="4">
    <source>
        <dbReference type="Google" id="ProtNLM"/>
    </source>
</evidence>
<reference evidence="2 3" key="1">
    <citation type="submission" date="2018-03" db="EMBL/GenBank/DDBJ databases">
        <title>Complete genome sequence of Pseudomonas fluorescens sp. G7.</title>
        <authorList>
            <person name="Gao C.-H."/>
            <person name="Li Z."/>
            <person name="Cai P."/>
        </authorList>
    </citation>
    <scope>NUCLEOTIDE SEQUENCE [LARGE SCALE GENOMIC DNA]</scope>
    <source>
        <strain evidence="2 3">G7</strain>
    </source>
</reference>
<organism evidence="2 3">
    <name type="scientific">Pseudomonas fluorescens</name>
    <dbReference type="NCBI Taxonomy" id="294"/>
    <lineage>
        <taxon>Bacteria</taxon>
        <taxon>Pseudomonadati</taxon>
        <taxon>Pseudomonadota</taxon>
        <taxon>Gammaproteobacteria</taxon>
        <taxon>Pseudomonadales</taxon>
        <taxon>Pseudomonadaceae</taxon>
        <taxon>Pseudomonas</taxon>
    </lineage>
</organism>
<evidence type="ECO:0000256" key="1">
    <source>
        <dbReference type="SAM" id="MobiDB-lite"/>
    </source>
</evidence>
<evidence type="ECO:0000313" key="3">
    <source>
        <dbReference type="Proteomes" id="UP000501669"/>
    </source>
</evidence>
<accession>A0A7Z3GXP3</accession>
<dbReference type="RefSeq" id="WP_169428450.1">
    <property type="nucleotide sequence ID" value="NZ_CP027561.1"/>
</dbReference>
<name>A0A7Z3GXP3_PSEFL</name>
<sequence length="462" mass="50722">MTGIDSNTLPAQRMEPIRFGNLLINFTSEFHRIWDSRGSGSSVGSFWRPTPAPDLLPGYFPLGDLAVTGYENINGNRIVAVVCEGELQGDDASRSKALSPPTDYEKVWRDSNSGAAADCTVWRPIPPSGYVAMGLVCSNGRDKPLLNAIRCVREDLVIATTVGHLIWDDKGSGARQNFSAWHIDPPQAAEGEIYFAPGTFFGVQSHSRPVNSIAYALRMQIPRQSVPAPEAPKLSGYGAPPELAPAKVTQTVRIPWFAVTDHLSPGEQLSTSPFYHLERSDQYVLVGHGHNTSDLPRPFKWKAIRAQNPQMQQIFSRLTSIEVSKAWPAMPSGAGRAIRYSAHLYKDFTYCETSPDGWNESRPLDIVAMAAKNKAVAIYQVQSLYTLRRTDGTHVAVSMSYTDDESLYLTEYPPETDSTLTFTPQLATEPPSSESHSDRDSHDIGLAPQPTTEEGVVTNTAP</sequence>
<proteinExistence type="predicted"/>
<feature type="region of interest" description="Disordered" evidence="1">
    <location>
        <begin position="418"/>
        <end position="462"/>
    </location>
</feature>
<dbReference type="Proteomes" id="UP000501669">
    <property type="component" value="Chromosome"/>
</dbReference>
<protein>
    <recommendedName>
        <fullName evidence="4">DUF946 domain-containing protein</fullName>
    </recommendedName>
</protein>
<dbReference type="AlphaFoldDB" id="A0A7Z3GXP3"/>
<dbReference type="PANTHER" id="PTHR48219:SF2">
    <property type="entry name" value="VACUOLAR PROTEIN SORTING-ASSOCIATED PROTEIN 62"/>
    <property type="match status" value="1"/>
</dbReference>
<gene>
    <name evidence="2" type="ORF">C6Y56_01640</name>
</gene>
<dbReference type="PANTHER" id="PTHR48219">
    <property type="entry name" value="VACUOLAR PROTEIN SORTING-ASSOCIATED PROTEIN 62-RELATED"/>
    <property type="match status" value="1"/>
</dbReference>
<dbReference type="EMBL" id="CP027561">
    <property type="protein sequence ID" value="QJP93342.1"/>
    <property type="molecule type" value="Genomic_DNA"/>
</dbReference>
<feature type="compositionally biased region" description="Polar residues" evidence="1">
    <location>
        <begin position="449"/>
        <end position="462"/>
    </location>
</feature>